<accession>A0A4Y2LVE5</accession>
<proteinExistence type="predicted"/>
<name>A0A4Y2LVE5_ARAVE</name>
<evidence type="ECO:0000313" key="1">
    <source>
        <dbReference type="EMBL" id="GBN18778.1"/>
    </source>
</evidence>
<reference evidence="1 2" key="1">
    <citation type="journal article" date="2019" name="Sci. Rep.">
        <title>Orb-weaving spider Araneus ventricosus genome elucidates the spidroin gene catalogue.</title>
        <authorList>
            <person name="Kono N."/>
            <person name="Nakamura H."/>
            <person name="Ohtoshi R."/>
            <person name="Moran D.A.P."/>
            <person name="Shinohara A."/>
            <person name="Yoshida Y."/>
            <person name="Fujiwara M."/>
            <person name="Mori M."/>
            <person name="Tomita M."/>
            <person name="Arakawa K."/>
        </authorList>
    </citation>
    <scope>NUCLEOTIDE SEQUENCE [LARGE SCALE GENOMIC DNA]</scope>
</reference>
<dbReference type="AlphaFoldDB" id="A0A4Y2LVE5"/>
<gene>
    <name evidence="1" type="ORF">AVEN_39705_1</name>
</gene>
<organism evidence="1 2">
    <name type="scientific">Araneus ventricosus</name>
    <name type="common">Orbweaver spider</name>
    <name type="synonym">Epeira ventricosa</name>
    <dbReference type="NCBI Taxonomy" id="182803"/>
    <lineage>
        <taxon>Eukaryota</taxon>
        <taxon>Metazoa</taxon>
        <taxon>Ecdysozoa</taxon>
        <taxon>Arthropoda</taxon>
        <taxon>Chelicerata</taxon>
        <taxon>Arachnida</taxon>
        <taxon>Araneae</taxon>
        <taxon>Araneomorphae</taxon>
        <taxon>Entelegynae</taxon>
        <taxon>Araneoidea</taxon>
        <taxon>Araneidae</taxon>
        <taxon>Araneus</taxon>
    </lineage>
</organism>
<dbReference type="EMBL" id="BGPR01006413">
    <property type="protein sequence ID" value="GBN18778.1"/>
    <property type="molecule type" value="Genomic_DNA"/>
</dbReference>
<evidence type="ECO:0000313" key="2">
    <source>
        <dbReference type="Proteomes" id="UP000499080"/>
    </source>
</evidence>
<protein>
    <submittedName>
        <fullName evidence="1">Uncharacterized protein</fullName>
    </submittedName>
</protein>
<dbReference type="Proteomes" id="UP000499080">
    <property type="component" value="Unassembled WGS sequence"/>
</dbReference>
<comment type="caution">
    <text evidence="1">The sequence shown here is derived from an EMBL/GenBank/DDBJ whole genome shotgun (WGS) entry which is preliminary data.</text>
</comment>
<dbReference type="OrthoDB" id="6433445at2759"/>
<sequence>MIVHNISKTFFSSDGPCHNVSPHTSFPWSQEPVDFLNIPDDSEEGYILEVDMEYPPELHHQHNCYPLAPEKTTVSHLEYSNYAKEILTRLNLPKCKPSVKLIPNIRNKEKYVIHYRNLKFYVNLGLKVTKVHRILKFQQVNGSKIALISTKNNVKRRQQTLKKIYFSF</sequence>
<keyword evidence="2" id="KW-1185">Reference proteome</keyword>